<name>A0A931CI25_9MICC</name>
<dbReference type="RefSeq" id="WP_196395669.1">
    <property type="nucleotide sequence ID" value="NZ_JADNYM010000005.1"/>
</dbReference>
<accession>A0A931CI25</accession>
<comment type="caution">
    <text evidence="1">The sequence shown here is derived from an EMBL/GenBank/DDBJ whole genome shotgun (WGS) entry which is preliminary data.</text>
</comment>
<evidence type="ECO:0000313" key="1">
    <source>
        <dbReference type="EMBL" id="MBG0738723.1"/>
    </source>
</evidence>
<keyword evidence="2" id="KW-1185">Reference proteome</keyword>
<dbReference type="AlphaFoldDB" id="A0A931CI25"/>
<sequence length="47" mass="5390">MMPMKDLQTIIDRRQTAGFDAWQRPVSFDELGTFIDTCEVSELIGAR</sequence>
<protein>
    <submittedName>
        <fullName evidence="1">Uncharacterized protein</fullName>
    </submittedName>
</protein>
<dbReference type="Proteomes" id="UP000655366">
    <property type="component" value="Unassembled WGS sequence"/>
</dbReference>
<evidence type="ECO:0000313" key="2">
    <source>
        <dbReference type="Proteomes" id="UP000655366"/>
    </source>
</evidence>
<gene>
    <name evidence="1" type="ORF">IV500_04730</name>
</gene>
<organism evidence="1 2">
    <name type="scientific">Arthrobacter terrae</name>
    <dbReference type="NCBI Taxonomy" id="2935737"/>
    <lineage>
        <taxon>Bacteria</taxon>
        <taxon>Bacillati</taxon>
        <taxon>Actinomycetota</taxon>
        <taxon>Actinomycetes</taxon>
        <taxon>Micrococcales</taxon>
        <taxon>Micrococcaceae</taxon>
        <taxon>Arthrobacter</taxon>
    </lineage>
</organism>
<dbReference type="EMBL" id="JADNYM010000005">
    <property type="protein sequence ID" value="MBG0738723.1"/>
    <property type="molecule type" value="Genomic_DNA"/>
</dbReference>
<reference evidence="1 2" key="1">
    <citation type="submission" date="2020-11" db="EMBL/GenBank/DDBJ databases">
        <title>Arthrobacter antarcticus sp. nov., isolated from Antarctic Soil.</title>
        <authorList>
            <person name="Li J."/>
        </authorList>
    </citation>
    <scope>NUCLEOTIDE SEQUENCE [LARGE SCALE GENOMIC DNA]</scope>
    <source>
        <strain evidence="1 2">Z1-20</strain>
    </source>
</reference>
<proteinExistence type="predicted"/>